<sequence length="103" mass="11966">MDKLPDVLTDKQKIDKINRLLSKTMAKRLNLIETIGTKKLLSGYLKKLKNPLYFRALATNFPPVQTTFLTQRTQSSKELKNLYFLCDLCVNLLRQLTFLSVFL</sequence>
<dbReference type="Proteomes" id="UP000231366">
    <property type="component" value="Unassembled WGS sequence"/>
</dbReference>
<protein>
    <submittedName>
        <fullName evidence="1">Uncharacterized protein</fullName>
    </submittedName>
</protein>
<proteinExistence type="predicted"/>
<dbReference type="EMBL" id="PFUI01000174">
    <property type="protein sequence ID" value="PJB29240.1"/>
    <property type="molecule type" value="Genomic_DNA"/>
</dbReference>
<name>A0A2M8ASQ7_9BACT</name>
<evidence type="ECO:0000313" key="1">
    <source>
        <dbReference type="EMBL" id="PJB29240.1"/>
    </source>
</evidence>
<evidence type="ECO:0000313" key="2">
    <source>
        <dbReference type="Proteomes" id="UP000231366"/>
    </source>
</evidence>
<reference evidence="2" key="1">
    <citation type="submission" date="2017-09" db="EMBL/GenBank/DDBJ databases">
        <title>Depth-based differentiation of microbial function through sediment-hosted aquifers and enrichment of novel symbionts in the deep terrestrial subsurface.</title>
        <authorList>
            <person name="Probst A.J."/>
            <person name="Ladd B."/>
            <person name="Jarett J.K."/>
            <person name="Geller-Mcgrath D.E."/>
            <person name="Sieber C.M.K."/>
            <person name="Emerson J.B."/>
            <person name="Anantharaman K."/>
            <person name="Thomas B.C."/>
            <person name="Malmstrom R."/>
            <person name="Stieglmeier M."/>
            <person name="Klingl A."/>
            <person name="Woyke T."/>
            <person name="Ryan C.M."/>
            <person name="Banfield J.F."/>
        </authorList>
    </citation>
    <scope>NUCLEOTIDE SEQUENCE [LARGE SCALE GENOMIC DNA]</scope>
</reference>
<accession>A0A2M8ASQ7</accession>
<organism evidence="1 2">
    <name type="scientific">Candidatus Desantisbacteria bacterium CG_4_9_14_3_um_filter_40_11</name>
    <dbReference type="NCBI Taxonomy" id="1974546"/>
    <lineage>
        <taxon>Bacteria</taxon>
        <taxon>Candidatus Desantisiibacteriota</taxon>
    </lineage>
</organism>
<gene>
    <name evidence="1" type="ORF">CO110_06840</name>
</gene>
<dbReference type="AlphaFoldDB" id="A0A2M8ASQ7"/>
<comment type="caution">
    <text evidence="1">The sequence shown here is derived from an EMBL/GenBank/DDBJ whole genome shotgun (WGS) entry which is preliminary data.</text>
</comment>